<evidence type="ECO:0000259" key="4">
    <source>
        <dbReference type="PROSITE" id="PS50054"/>
    </source>
</evidence>
<gene>
    <name evidence="6" type="ORF">MICPUN_108351</name>
</gene>
<dbReference type="InterPro" id="IPR029021">
    <property type="entry name" value="Prot-tyrosine_phosphatase-like"/>
</dbReference>
<proteinExistence type="predicted"/>
<feature type="domain" description="Tyrosine-protein phosphatase" evidence="4">
    <location>
        <begin position="159"/>
        <end position="301"/>
    </location>
</feature>
<keyword evidence="7" id="KW-1185">Reference proteome</keyword>
<dbReference type="OMA" id="QASETRC"/>
<accession>C1E7D5</accession>
<reference evidence="6 7" key="1">
    <citation type="journal article" date="2009" name="Science">
        <title>Green evolution and dynamic adaptations revealed by genomes of the marine picoeukaryotes Micromonas.</title>
        <authorList>
            <person name="Worden A.Z."/>
            <person name="Lee J.H."/>
            <person name="Mock T."/>
            <person name="Rouze P."/>
            <person name="Simmons M.P."/>
            <person name="Aerts A.L."/>
            <person name="Allen A.E."/>
            <person name="Cuvelier M.L."/>
            <person name="Derelle E."/>
            <person name="Everett M.V."/>
            <person name="Foulon E."/>
            <person name="Grimwood J."/>
            <person name="Gundlach H."/>
            <person name="Henrissat B."/>
            <person name="Napoli C."/>
            <person name="McDonald S.M."/>
            <person name="Parker M.S."/>
            <person name="Rombauts S."/>
            <person name="Salamov A."/>
            <person name="Von Dassow P."/>
            <person name="Badger J.H."/>
            <person name="Coutinho P.M."/>
            <person name="Demir E."/>
            <person name="Dubchak I."/>
            <person name="Gentemann C."/>
            <person name="Eikrem W."/>
            <person name="Gready J.E."/>
            <person name="John U."/>
            <person name="Lanier W."/>
            <person name="Lindquist E.A."/>
            <person name="Lucas S."/>
            <person name="Mayer K.F."/>
            <person name="Moreau H."/>
            <person name="Not F."/>
            <person name="Otillar R."/>
            <person name="Panaud O."/>
            <person name="Pangilinan J."/>
            <person name="Paulsen I."/>
            <person name="Piegu B."/>
            <person name="Poliakov A."/>
            <person name="Robbens S."/>
            <person name="Schmutz J."/>
            <person name="Toulza E."/>
            <person name="Wyss T."/>
            <person name="Zelensky A."/>
            <person name="Zhou K."/>
            <person name="Armbrust E.V."/>
            <person name="Bhattacharya D."/>
            <person name="Goodenough U.W."/>
            <person name="Van de Peer Y."/>
            <person name="Grigoriev I.V."/>
        </authorList>
    </citation>
    <scope>NUCLEOTIDE SEQUENCE [LARGE SCALE GENOMIC DNA]</scope>
    <source>
        <strain evidence="7">RCC299 / NOUM17</strain>
    </source>
</reference>
<dbReference type="eggNOG" id="KOG1716">
    <property type="taxonomic scope" value="Eukaryota"/>
</dbReference>
<protein>
    <recommendedName>
        <fullName evidence="8">Dual specificity phosphatase</fullName>
    </recommendedName>
</protein>
<dbReference type="InterPro" id="IPR016130">
    <property type="entry name" value="Tyr_Pase_AS"/>
</dbReference>
<dbReference type="InterPro" id="IPR020422">
    <property type="entry name" value="TYR_PHOSPHATASE_DUAL_dom"/>
</dbReference>
<dbReference type="PROSITE" id="PS50054">
    <property type="entry name" value="TYR_PHOSPHATASE_DUAL"/>
    <property type="match status" value="1"/>
</dbReference>
<dbReference type="Pfam" id="PF00782">
    <property type="entry name" value="DSPc"/>
    <property type="match status" value="1"/>
</dbReference>
<dbReference type="EMBL" id="CP001326">
    <property type="protein sequence ID" value="ACO63962.1"/>
    <property type="molecule type" value="Genomic_DNA"/>
</dbReference>
<dbReference type="CDD" id="cd14498">
    <property type="entry name" value="DSP"/>
    <property type="match status" value="1"/>
</dbReference>
<dbReference type="InterPro" id="IPR035010">
    <property type="entry name" value="PHS1"/>
</dbReference>
<evidence type="ECO:0000256" key="2">
    <source>
        <dbReference type="ARBA" id="ARBA00022912"/>
    </source>
</evidence>
<dbReference type="Proteomes" id="UP000002009">
    <property type="component" value="Chromosome 5"/>
</dbReference>
<dbReference type="GeneID" id="8243989"/>
<dbReference type="PANTHER" id="PTHR47100">
    <property type="entry name" value="DUAL SPECIFICITY PROTEIN PHOSPHATASE PHS1"/>
    <property type="match status" value="1"/>
</dbReference>
<feature type="region of interest" description="Disordered" evidence="3">
    <location>
        <begin position="1"/>
        <end position="77"/>
    </location>
</feature>
<dbReference type="PROSITE" id="PS50056">
    <property type="entry name" value="TYR_PHOSPHATASE_2"/>
    <property type="match status" value="1"/>
</dbReference>
<feature type="domain" description="Tyrosine specific protein phosphatases" evidence="5">
    <location>
        <begin position="227"/>
        <end position="280"/>
    </location>
</feature>
<dbReference type="PRINTS" id="PR01908">
    <property type="entry name" value="ADSPHPHTASE"/>
</dbReference>
<dbReference type="KEGG" id="mis:MICPUN_108351"/>
<feature type="compositionally biased region" description="Low complexity" evidence="3">
    <location>
        <begin position="47"/>
        <end position="63"/>
    </location>
</feature>
<dbReference type="PROSITE" id="PS00383">
    <property type="entry name" value="TYR_PHOSPHATASE_1"/>
    <property type="match status" value="1"/>
</dbReference>
<dbReference type="STRING" id="296587.C1E7D5"/>
<evidence type="ECO:0000256" key="1">
    <source>
        <dbReference type="ARBA" id="ARBA00022801"/>
    </source>
</evidence>
<dbReference type="SUPFAM" id="SSF52799">
    <property type="entry name" value="(Phosphotyrosine protein) phosphatases II"/>
    <property type="match status" value="1"/>
</dbReference>
<organism evidence="6 7">
    <name type="scientific">Micromonas commoda (strain RCC299 / NOUM17 / CCMP2709)</name>
    <name type="common">Picoplanktonic green alga</name>
    <dbReference type="NCBI Taxonomy" id="296587"/>
    <lineage>
        <taxon>Eukaryota</taxon>
        <taxon>Viridiplantae</taxon>
        <taxon>Chlorophyta</taxon>
        <taxon>Mamiellophyceae</taxon>
        <taxon>Mamiellales</taxon>
        <taxon>Mamiellaceae</taxon>
        <taxon>Micromonas</taxon>
    </lineage>
</organism>
<dbReference type="InterPro" id="IPR000387">
    <property type="entry name" value="Tyr_Pase_dom"/>
</dbReference>
<sequence length="350" mass="37680">MVPKTLARASSGDVEQPHSPTGLAARPENNAGLGDVDKLVGGGIETPNAKSSSSADAAPAPLARQGTMKLRKAQKEAKGSEAMGEWLVDWEDVMRDDKAQLKVRCGEWAARRGLNADMHTGFLDCSTGRDIVDCYELWVRLSHLIHRGAGIVQASETRCASEVGDRLFLGGALAANAAHTLKALGVTHVLNCTDDLEDAHVGSFEYHRLPAKDVAEENLSVHFEGANAFIRGALSDPANSVLVHCFEGKSRSATIVAQYLMEWTRANLSDTLKGMKAAHPDTKPNEGFMRLLMAKEKALFGLEESSVSEKKVRGRGKPQMRSCPKCGARCGLSAESVKLHIKKAHPTMGM</sequence>
<evidence type="ECO:0000256" key="3">
    <source>
        <dbReference type="SAM" id="MobiDB-lite"/>
    </source>
</evidence>
<dbReference type="InterPro" id="IPR000340">
    <property type="entry name" value="Dual-sp_phosphatase_cat-dom"/>
</dbReference>
<dbReference type="OrthoDB" id="10252009at2759"/>
<evidence type="ECO:0000313" key="6">
    <source>
        <dbReference type="EMBL" id="ACO63962.1"/>
    </source>
</evidence>
<evidence type="ECO:0000313" key="7">
    <source>
        <dbReference type="Proteomes" id="UP000002009"/>
    </source>
</evidence>
<dbReference type="SMART" id="SM00195">
    <property type="entry name" value="DSPc"/>
    <property type="match status" value="1"/>
</dbReference>
<keyword evidence="1" id="KW-0378">Hydrolase</keyword>
<dbReference type="Gene3D" id="3.90.190.10">
    <property type="entry name" value="Protein tyrosine phosphatase superfamily"/>
    <property type="match status" value="1"/>
</dbReference>
<dbReference type="PANTHER" id="PTHR47100:SF5">
    <property type="entry name" value="DUAL SPECIFICITY PROTEIN PHOSPHATASE PHS1"/>
    <property type="match status" value="1"/>
</dbReference>
<evidence type="ECO:0000259" key="5">
    <source>
        <dbReference type="PROSITE" id="PS50056"/>
    </source>
</evidence>
<dbReference type="GO" id="GO:0009737">
    <property type="term" value="P:response to abscisic acid"/>
    <property type="evidence" value="ECO:0007669"/>
    <property type="project" value="InterPro"/>
</dbReference>
<evidence type="ECO:0008006" key="8">
    <source>
        <dbReference type="Google" id="ProtNLM"/>
    </source>
</evidence>
<dbReference type="RefSeq" id="XP_002502704.1">
    <property type="nucleotide sequence ID" value="XM_002502658.1"/>
</dbReference>
<dbReference type="InParanoid" id="C1E7D5"/>
<dbReference type="GO" id="GO:0004721">
    <property type="term" value="F:phosphoprotein phosphatase activity"/>
    <property type="evidence" value="ECO:0007669"/>
    <property type="project" value="UniProtKB-KW"/>
</dbReference>
<dbReference type="AlphaFoldDB" id="C1E7D5"/>
<dbReference type="GO" id="GO:0043622">
    <property type="term" value="P:cortical microtubule organization"/>
    <property type="evidence" value="ECO:0007669"/>
    <property type="project" value="InterPro"/>
</dbReference>
<keyword evidence="2" id="KW-0904">Protein phosphatase</keyword>
<name>C1E7D5_MICCC</name>